<dbReference type="AlphaFoldDB" id="A0A8K1LL04"/>
<feature type="compositionally biased region" description="Low complexity" evidence="1">
    <location>
        <begin position="459"/>
        <end position="469"/>
    </location>
</feature>
<gene>
    <name evidence="2" type="ORF">HGM15179_009439</name>
</gene>
<feature type="region of interest" description="Disordered" evidence="1">
    <location>
        <begin position="287"/>
        <end position="494"/>
    </location>
</feature>
<organism evidence="2 3">
    <name type="scientific">Zosterops borbonicus</name>
    <dbReference type="NCBI Taxonomy" id="364589"/>
    <lineage>
        <taxon>Eukaryota</taxon>
        <taxon>Metazoa</taxon>
        <taxon>Chordata</taxon>
        <taxon>Craniata</taxon>
        <taxon>Vertebrata</taxon>
        <taxon>Euteleostomi</taxon>
        <taxon>Archelosauria</taxon>
        <taxon>Archosauria</taxon>
        <taxon>Dinosauria</taxon>
        <taxon>Saurischia</taxon>
        <taxon>Theropoda</taxon>
        <taxon>Coelurosauria</taxon>
        <taxon>Aves</taxon>
        <taxon>Neognathae</taxon>
        <taxon>Neoaves</taxon>
        <taxon>Telluraves</taxon>
        <taxon>Australaves</taxon>
        <taxon>Passeriformes</taxon>
        <taxon>Sylvioidea</taxon>
        <taxon>Zosteropidae</taxon>
        <taxon>Zosterops</taxon>
    </lineage>
</organism>
<dbReference type="PANTHER" id="PTHR15275">
    <property type="entry name" value="CG1 PROTEIN/F18"/>
    <property type="match status" value="1"/>
</dbReference>
<feature type="region of interest" description="Disordered" evidence="1">
    <location>
        <begin position="676"/>
        <end position="696"/>
    </location>
</feature>
<evidence type="ECO:0000313" key="2">
    <source>
        <dbReference type="EMBL" id="TRZ17672.1"/>
    </source>
</evidence>
<feature type="compositionally biased region" description="Pro residues" evidence="1">
    <location>
        <begin position="364"/>
        <end position="375"/>
    </location>
</feature>
<feature type="compositionally biased region" description="Polar residues" evidence="1">
    <location>
        <begin position="479"/>
        <end position="493"/>
    </location>
</feature>
<accession>A0A8K1LL04</accession>
<feature type="compositionally biased region" description="Polar residues" evidence="1">
    <location>
        <begin position="445"/>
        <end position="458"/>
    </location>
</feature>
<dbReference type="GO" id="GO:0016604">
    <property type="term" value="C:nuclear body"/>
    <property type="evidence" value="ECO:0007669"/>
    <property type="project" value="TreeGrafter"/>
</dbReference>
<feature type="region of interest" description="Disordered" evidence="1">
    <location>
        <begin position="644"/>
        <end position="663"/>
    </location>
</feature>
<reference evidence="2" key="1">
    <citation type="submission" date="2019-04" db="EMBL/GenBank/DDBJ databases">
        <title>Genome assembly of Zosterops borbonicus 15179.</title>
        <authorList>
            <person name="Leroy T."/>
            <person name="Anselmetti Y."/>
            <person name="Tilak M.-K."/>
            <person name="Nabholz B."/>
        </authorList>
    </citation>
    <scope>NUCLEOTIDE SEQUENCE</scope>
    <source>
        <strain evidence="2">HGM_15179</strain>
        <tissue evidence="2">Muscle</tissue>
    </source>
</reference>
<name>A0A8K1LL04_9PASS</name>
<protein>
    <recommendedName>
        <fullName evidence="4">Mastermind-like domain-containing protein 1</fullName>
    </recommendedName>
</protein>
<comment type="caution">
    <text evidence="2">The sequence shown here is derived from an EMBL/GenBank/DDBJ whole genome shotgun (WGS) entry which is preliminary data.</text>
</comment>
<feature type="compositionally biased region" description="Polar residues" evidence="1">
    <location>
        <begin position="395"/>
        <end position="409"/>
    </location>
</feature>
<dbReference type="PANTHER" id="PTHR15275:SF0">
    <property type="entry name" value="MASTERMIND-LIKE DOMAIN-CONTAINING PROTEIN 1"/>
    <property type="match status" value="1"/>
</dbReference>
<dbReference type="Proteomes" id="UP000796761">
    <property type="component" value="Unassembled WGS sequence"/>
</dbReference>
<dbReference type="EMBL" id="SWJQ01000255">
    <property type="protein sequence ID" value="TRZ17672.1"/>
    <property type="molecule type" value="Genomic_DNA"/>
</dbReference>
<feature type="region of interest" description="Disordered" evidence="1">
    <location>
        <begin position="132"/>
        <end position="152"/>
    </location>
</feature>
<feature type="region of interest" description="Disordered" evidence="1">
    <location>
        <begin position="519"/>
        <end position="539"/>
    </location>
</feature>
<keyword evidence="3" id="KW-1185">Reference proteome</keyword>
<evidence type="ECO:0000313" key="3">
    <source>
        <dbReference type="Proteomes" id="UP000796761"/>
    </source>
</evidence>
<feature type="compositionally biased region" description="Polar residues" evidence="1">
    <location>
        <begin position="323"/>
        <end position="346"/>
    </location>
</feature>
<feature type="compositionally biased region" description="Polar residues" evidence="1">
    <location>
        <begin position="354"/>
        <end position="363"/>
    </location>
</feature>
<dbReference type="OrthoDB" id="8630229at2759"/>
<feature type="compositionally biased region" description="Polar residues" evidence="1">
    <location>
        <begin position="601"/>
        <end position="614"/>
    </location>
</feature>
<proteinExistence type="predicted"/>
<feature type="compositionally biased region" description="Low complexity" evidence="1">
    <location>
        <begin position="383"/>
        <end position="394"/>
    </location>
</feature>
<dbReference type="GO" id="GO:0006357">
    <property type="term" value="P:regulation of transcription by RNA polymerase II"/>
    <property type="evidence" value="ECO:0007669"/>
    <property type="project" value="TreeGrafter"/>
</dbReference>
<dbReference type="InterPro" id="IPR026131">
    <property type="entry name" value="MAMLD1"/>
</dbReference>
<feature type="compositionally biased region" description="Polar residues" evidence="1">
    <location>
        <begin position="291"/>
        <end position="309"/>
    </location>
</feature>
<sequence length="1109" mass="118338">MSGKCRLKHRRPGTISLQSLQASSVGKEKLALLQELGNGRLVKCMLMVMMYAGNAVKVLAELRIGTDGVLNCLVQMTLKAFPIHPELTQLLQLHVGAVPIAKVPKGNEGGSSSHPGGFPKIIPLQPALQGSIKRKLEDDSSPASSGVPDVTFPNDSKRLCLDDVNLAMGQGANPSMACPEMQSSPFSTGHSTSSLAVTGHPVLLENNHMNGGGIGSPFSVPPNTEINQKGSIGGQANNIVHYDEKGNSLQSVDQELQDLLEELTKMPDPSPNDLDLEKILCSKAEDPLGLSHSQPNISTTPKSSPQTSHLENHVANKDFSPGCNPTSGGSPQMRPSSAGANFQVPPSNKPAASPISTAAQNKNQPPPMLPVPLPNMPGSNWHAQQLKQLAASKQVSGTKQQVQAPSWPTMSPPGLSPPYRAGSSPHHQPFSPQNVMVSGMPANNLPGNNIQSPQNTLLSSMTSSSTPSNGPSPPYGSEKLSSPALSQQPFSPQSSMLPALTAASLPASSIKSPQNNLVASMASTNTGPSPPYRPEKLSSPALHQQPFSPQGTLISNITPTSNPTSMQNSLFKSMTTNQTKNMNMIMQQPSSSLQPGLVNESPVSQDQFSFNNTKPLSHFASESATQKMSPLTAGQGQQSLIHYLQQQQQQSPATQQSQQTNNSQFLQQQFRQLMQPHRMQRQMQAAPLPSQSRQDQNAGIVARLQEPGSIPSGGSVPAPATVNGYTMRNHLLKQQIMKRQLMQEKQRQNMLGVTSEQRNLFAAQQINQFQAVQQPLPGDCNQVIPAPPPNHRMLPSNPAMLQSSLGSGMAPATASQSSGTMVMIPNNPGKQQGIFPPNSDFNIPLRPSQNSLGMNSGCQTVHSHSSAKAGMPMGGFSSGSLANHSATQQHLRQPSMPRVPNVYPNSSAQMWTPTTVPRMPNQSQMDGSMQQFSGNTVFSKQGVRPGTPGQAFSQQPVVPPNQIAPGIQVRQMQKLSMAQSAQGLSSMSNQNLRHNLTRGPLPAMNVMKSVPQGVSGFNHLNPAPGLGPPSYPSSGQPDAFSRMGSTAELPQYDFVSQHSNSIMPANCSDTDFLDSLMKNSSSSNDEEWLNNLTMIDDILGQHAQSSGHV</sequence>
<feature type="region of interest" description="Disordered" evidence="1">
    <location>
        <begin position="590"/>
        <end position="614"/>
    </location>
</feature>
<evidence type="ECO:0000256" key="1">
    <source>
        <dbReference type="SAM" id="MobiDB-lite"/>
    </source>
</evidence>
<evidence type="ECO:0008006" key="4">
    <source>
        <dbReference type="Google" id="ProtNLM"/>
    </source>
</evidence>